<dbReference type="EMBL" id="JAOWKY010000002">
    <property type="protein sequence ID" value="MCV2869125.1"/>
    <property type="molecule type" value="Genomic_DNA"/>
</dbReference>
<evidence type="ECO:0000256" key="1">
    <source>
        <dbReference type="SAM" id="Phobius"/>
    </source>
</evidence>
<keyword evidence="1" id="KW-0472">Membrane</keyword>
<feature type="transmembrane region" description="Helical" evidence="1">
    <location>
        <begin position="114"/>
        <end position="137"/>
    </location>
</feature>
<feature type="transmembrane region" description="Helical" evidence="1">
    <location>
        <begin position="65"/>
        <end position="85"/>
    </location>
</feature>
<protein>
    <submittedName>
        <fullName evidence="2">TrgA family protein</fullName>
    </submittedName>
</protein>
<sequence>MPTAAKLMGALAFAMLAFFTAEIAKPHMPESTNFGYMSQVAALVGLACGWMVMGPIAGRGYYRSFGSGMKTAVVTAAWALFVFAFEEMLQQTLRNIYDGPMEAVVDVARLFIEFGAYLLFADMLAVLLIGGGLAGMLTEWAAKRWK</sequence>
<evidence type="ECO:0000313" key="2">
    <source>
        <dbReference type="EMBL" id="MCV2869125.1"/>
    </source>
</evidence>
<comment type="caution">
    <text evidence="2">The sequence shown here is derived from an EMBL/GenBank/DDBJ whole genome shotgun (WGS) entry which is preliminary data.</text>
</comment>
<keyword evidence="3" id="KW-1185">Reference proteome</keyword>
<proteinExistence type="predicted"/>
<reference evidence="2 3" key="1">
    <citation type="submission" date="2022-10" db="EMBL/GenBank/DDBJ databases">
        <title>Defluviimonas sp. nov., isolated from ocean surface water.</title>
        <authorList>
            <person name="He W."/>
            <person name="Wang L."/>
            <person name="Zhang D.-F."/>
        </authorList>
    </citation>
    <scope>NUCLEOTIDE SEQUENCE [LARGE SCALE GENOMIC DNA]</scope>
    <source>
        <strain evidence="2 3">WL0002</strain>
    </source>
</reference>
<name>A0ABT2ZDH3_9RHOB</name>
<dbReference type="RefSeq" id="WP_263734779.1">
    <property type="nucleotide sequence ID" value="NZ_JAOWKY010000002.1"/>
</dbReference>
<evidence type="ECO:0000313" key="3">
    <source>
        <dbReference type="Proteomes" id="UP001652542"/>
    </source>
</evidence>
<dbReference type="NCBIfam" id="NF033773">
    <property type="entry name" value="tellur_TrgA"/>
    <property type="match status" value="1"/>
</dbReference>
<dbReference type="Proteomes" id="UP001652542">
    <property type="component" value="Unassembled WGS sequence"/>
</dbReference>
<accession>A0ABT2ZDH3</accession>
<feature type="transmembrane region" description="Helical" evidence="1">
    <location>
        <begin position="34"/>
        <end position="53"/>
    </location>
</feature>
<dbReference type="InterPro" id="IPR047784">
    <property type="entry name" value="TrgA"/>
</dbReference>
<keyword evidence="1" id="KW-0812">Transmembrane</keyword>
<keyword evidence="1" id="KW-1133">Transmembrane helix</keyword>
<organism evidence="2 3">
    <name type="scientific">Albidovulum marisflavi</name>
    <dbReference type="NCBI Taxonomy" id="2984159"/>
    <lineage>
        <taxon>Bacteria</taxon>
        <taxon>Pseudomonadati</taxon>
        <taxon>Pseudomonadota</taxon>
        <taxon>Alphaproteobacteria</taxon>
        <taxon>Rhodobacterales</taxon>
        <taxon>Paracoccaceae</taxon>
        <taxon>Albidovulum</taxon>
    </lineage>
</organism>
<gene>
    <name evidence="2" type="ORF">OEW28_10855</name>
</gene>